<accession>A0ACB7TKQ5</accession>
<name>A0ACB7TKQ5_HYAAI</name>
<proteinExistence type="predicted"/>
<evidence type="ECO:0000313" key="2">
    <source>
        <dbReference type="Proteomes" id="UP000821845"/>
    </source>
</evidence>
<sequence>MRIHRARAQDCRNPTPATGEVLRQRRMRRRLPRRQRPQLPERTNTAGIALSLHPGGRSGDGAGQVQSEPPPARRRRCCCCCCSRDSLRFVRLLNATAHSECGSRILP</sequence>
<dbReference type="Proteomes" id="UP000821845">
    <property type="component" value="Chromosome 1"/>
</dbReference>
<organism evidence="1 2">
    <name type="scientific">Hyalomma asiaticum</name>
    <name type="common">Tick</name>
    <dbReference type="NCBI Taxonomy" id="266040"/>
    <lineage>
        <taxon>Eukaryota</taxon>
        <taxon>Metazoa</taxon>
        <taxon>Ecdysozoa</taxon>
        <taxon>Arthropoda</taxon>
        <taxon>Chelicerata</taxon>
        <taxon>Arachnida</taxon>
        <taxon>Acari</taxon>
        <taxon>Parasitiformes</taxon>
        <taxon>Ixodida</taxon>
        <taxon>Ixodoidea</taxon>
        <taxon>Ixodidae</taxon>
        <taxon>Hyalomminae</taxon>
        <taxon>Hyalomma</taxon>
    </lineage>
</organism>
<keyword evidence="2" id="KW-1185">Reference proteome</keyword>
<comment type="caution">
    <text evidence="1">The sequence shown here is derived from an EMBL/GenBank/DDBJ whole genome shotgun (WGS) entry which is preliminary data.</text>
</comment>
<gene>
    <name evidence="1" type="ORF">HPB50_019201</name>
</gene>
<reference evidence="1" key="1">
    <citation type="submission" date="2020-05" db="EMBL/GenBank/DDBJ databases">
        <title>Large-scale comparative analyses of tick genomes elucidate their genetic diversity and vector capacities.</title>
        <authorList>
            <person name="Jia N."/>
            <person name="Wang J."/>
            <person name="Shi W."/>
            <person name="Du L."/>
            <person name="Sun Y."/>
            <person name="Zhan W."/>
            <person name="Jiang J."/>
            <person name="Wang Q."/>
            <person name="Zhang B."/>
            <person name="Ji P."/>
            <person name="Sakyi L.B."/>
            <person name="Cui X."/>
            <person name="Yuan T."/>
            <person name="Jiang B."/>
            <person name="Yang W."/>
            <person name="Lam T.T.-Y."/>
            <person name="Chang Q."/>
            <person name="Ding S."/>
            <person name="Wang X."/>
            <person name="Zhu J."/>
            <person name="Ruan X."/>
            <person name="Zhao L."/>
            <person name="Wei J."/>
            <person name="Que T."/>
            <person name="Du C."/>
            <person name="Cheng J."/>
            <person name="Dai P."/>
            <person name="Han X."/>
            <person name="Huang E."/>
            <person name="Gao Y."/>
            <person name="Liu J."/>
            <person name="Shao H."/>
            <person name="Ye R."/>
            <person name="Li L."/>
            <person name="Wei W."/>
            <person name="Wang X."/>
            <person name="Wang C."/>
            <person name="Yang T."/>
            <person name="Huo Q."/>
            <person name="Li W."/>
            <person name="Guo W."/>
            <person name="Chen H."/>
            <person name="Zhou L."/>
            <person name="Ni X."/>
            <person name="Tian J."/>
            <person name="Zhou Y."/>
            <person name="Sheng Y."/>
            <person name="Liu T."/>
            <person name="Pan Y."/>
            <person name="Xia L."/>
            <person name="Li J."/>
            <person name="Zhao F."/>
            <person name="Cao W."/>
        </authorList>
    </citation>
    <scope>NUCLEOTIDE SEQUENCE</scope>
    <source>
        <strain evidence="1">Hyas-2018</strain>
    </source>
</reference>
<dbReference type="EMBL" id="CM023481">
    <property type="protein sequence ID" value="KAH6947485.1"/>
    <property type="molecule type" value="Genomic_DNA"/>
</dbReference>
<protein>
    <submittedName>
        <fullName evidence="1">Uncharacterized protein</fullName>
    </submittedName>
</protein>
<evidence type="ECO:0000313" key="1">
    <source>
        <dbReference type="EMBL" id="KAH6947485.1"/>
    </source>
</evidence>